<evidence type="ECO:0000313" key="1">
    <source>
        <dbReference type="Proteomes" id="UP000887580"/>
    </source>
</evidence>
<dbReference type="Proteomes" id="UP000887580">
    <property type="component" value="Unplaced"/>
</dbReference>
<dbReference type="WBParaSite" id="PS1159_v2.g10710.t1">
    <property type="protein sequence ID" value="PS1159_v2.g10710.t1"/>
    <property type="gene ID" value="PS1159_v2.g10710"/>
</dbReference>
<accession>A0AC35EWN0</accession>
<sequence>MAGNETTWQPSEADLQQVLLLLQHSQSSDSTTQREVNSQLDQLNMNPEFCRYLVYVLGELPNQPEPLRALSGLLLKNTIKQRWQFLPPEIHEFLKTRCFSAIGDESPLIRATVGIIVTTIFYYEGTANWPQLLPTLLTFFRSENYNVLEGALGALQKMCEDSAERFTAQEVNQLLGPCIMFFQSSSPKLRGLSLNSVNSIILMQNDAIGSHIDQFLANLFALGQDTDSEVQKQLCRALTLLLESHIEQIASQLSEIAEFMLLKTQDQQIDTALELCKKYVEPLLPRLFTVLLKCMKYTPEEIAEMKGDVEDDANVPDKDEDIKPRFHKSKTHGGKIESERDLNSTDDEADLEDSDEGSTEWNLRKCAAASLDVLSGVFGDECLEHLLPVLQTTLSSESWEIKESGILAIGAIAEGCMTGMSPHLGSIIPFLINALNDSKALVRSIACWTLSRYCHYAMQPGQEETFKQLLNQLLARILDNNKRVQEAACSAFATFEEEACNEIVPYLYDIVRTFVEAFKRYQAKNLLILYDAVGTLADSVADKLADPALSQMLMEPIMQKWATLTDEDREIYPLLECVSSIAMAMQKAFMPYTPPVFERCVYFIESTLNKALTAGLAANRLREEIGPNGPTEAQLAEVKKIDTPEKDVLIVAIDLLSELTEALGENIQPLVGANNSKLIQLLYFCINDPNVEVRQSAFALLGDLAKTCYPLVQPFVHLLIPVMATNINPDNISVCNNSIWAIGEIAMRLGTGISPFLQQILGPLVLVMTKDRPAAKTLQENCAITLGRLGLHCSADLAPYLPQFIRPWCLALRNIRDNSEKESAFYGMCLMIDQNPNGIADHFIFLCDAIVSWNAPPDQLKAMFTNILQVFYRSVGPETWNAFVTQFPNALRERLQQQYNL</sequence>
<proteinExistence type="predicted"/>
<reference evidence="2" key="1">
    <citation type="submission" date="2022-11" db="UniProtKB">
        <authorList>
            <consortium name="WormBaseParasite"/>
        </authorList>
    </citation>
    <scope>IDENTIFICATION</scope>
</reference>
<name>A0AC35EWN0_9BILA</name>
<organism evidence="1 2">
    <name type="scientific">Panagrolaimus sp. PS1159</name>
    <dbReference type="NCBI Taxonomy" id="55785"/>
    <lineage>
        <taxon>Eukaryota</taxon>
        <taxon>Metazoa</taxon>
        <taxon>Ecdysozoa</taxon>
        <taxon>Nematoda</taxon>
        <taxon>Chromadorea</taxon>
        <taxon>Rhabditida</taxon>
        <taxon>Tylenchina</taxon>
        <taxon>Panagrolaimomorpha</taxon>
        <taxon>Panagrolaimoidea</taxon>
        <taxon>Panagrolaimidae</taxon>
        <taxon>Panagrolaimus</taxon>
    </lineage>
</organism>
<evidence type="ECO:0000313" key="2">
    <source>
        <dbReference type="WBParaSite" id="PS1159_v2.g10710.t1"/>
    </source>
</evidence>
<protein>
    <submittedName>
        <fullName evidence="2">Importin N-terminal domain-containing protein</fullName>
    </submittedName>
</protein>